<dbReference type="AlphaFoldDB" id="A0A150JKE9"/>
<gene>
    <name evidence="1" type="ORF">APG09_00978</name>
</gene>
<accession>A0A150JKE9</accession>
<dbReference type="EMBL" id="LNJE01000010">
    <property type="protein sequence ID" value="KYC57733.1"/>
    <property type="molecule type" value="Genomic_DNA"/>
</dbReference>
<name>A0A150JKE9_9EURY</name>
<reference evidence="1" key="1">
    <citation type="journal article" date="2016" name="ISME J.">
        <title>Chasing the elusive Euryarchaeota class WSA2: genomes reveal a uniquely fastidious methyl-reducing methanogen.</title>
        <authorList>
            <person name="Nobu M.K."/>
            <person name="Narihiro T."/>
            <person name="Kuroda K."/>
            <person name="Mei R."/>
            <person name="Liu W.T."/>
        </authorList>
    </citation>
    <scope>NUCLEOTIDE SEQUENCE [LARGE SCALE GENOMIC DNA]</scope>
    <source>
        <strain evidence="1">ADurb1213_Bin02801</strain>
    </source>
</reference>
<organism evidence="1">
    <name type="scientific">Candidatus Methanofastidiosum methylothiophilum</name>
    <dbReference type="NCBI Taxonomy" id="1705564"/>
    <lineage>
        <taxon>Archaea</taxon>
        <taxon>Methanobacteriati</taxon>
        <taxon>Methanobacteriota</taxon>
        <taxon>Stenosarchaea group</taxon>
        <taxon>Candidatus Methanofastidiosia</taxon>
        <taxon>Candidatus Methanofastidiosales</taxon>
        <taxon>Candidatus Methanofastidiosaceae</taxon>
        <taxon>Candidatus Methanofastidiosum</taxon>
    </lineage>
</organism>
<proteinExistence type="predicted"/>
<sequence length="155" mass="18127">MLIELKTIIEIIKNNVVAQEVAFNTLKALGLIDENSKFCQNNVDEIENFESFFELFFNLWNNLPNELSIGKGNRENAKNKLKQYLQHTGHTHKQIIEATKSYIEDCIYYKRIAKFPQYFILPQYKKFNNLITDSDLYSSVTNPKENLGDIFTVHV</sequence>
<evidence type="ECO:0000313" key="1">
    <source>
        <dbReference type="EMBL" id="KYC57733.1"/>
    </source>
</evidence>
<comment type="caution">
    <text evidence="1">The sequence shown here is derived from an EMBL/GenBank/DDBJ whole genome shotgun (WGS) entry which is preliminary data.</text>
</comment>
<protein>
    <submittedName>
        <fullName evidence="1">Uncharacterized protein</fullName>
    </submittedName>
</protein>